<sequence length="421" mass="48087">MALILLTRSRSSFIKTSRSLKSELKKGNLQDVTCFSCSALRLSSQSRMDSDRLEFRGSSLAPPISLGPSLHISSGTCRGLGYPPSHRVYCAVVEGSSSTPFASRGGYPQWTFPWRGCGDAVRWVHTTGRLRDDSKVEKSLRSLKDKNKKLEEGGPVYSPTVDNSIAKRTIGQRVLDEVKHYYHGFRLLWIDTTIAGRMLWQVLNGHPLSRRERRQFLRTCADVFRLLPFLVFIIVPFMEFLLPVALKLFPNMLPSTFETQSKKEERLKTELRVKLEMAKFLQDTVEEIALRNKAPKGNVTEEFSTFFQKIRDSGERPSNEQIIRFSKLFEDELTLDNLTRPQLVALCRLLELQSMGTNNFLRFQLIMKLRAIRADDKLIADEGVDTLSVKELQAACRVRGMRALGVTEERLREQLQQGDKH</sequence>
<dbReference type="AlphaFoldDB" id="A0ABD0WI86"/>
<keyword evidence="11" id="KW-1185">Reference proteome</keyword>
<proteinExistence type="predicted"/>
<evidence type="ECO:0000313" key="10">
    <source>
        <dbReference type="EMBL" id="KAL0969515.1"/>
    </source>
</evidence>
<keyword evidence="3" id="KW-0999">Mitochondrion inner membrane</keyword>
<dbReference type="GO" id="GO:0006816">
    <property type="term" value="P:calcium ion transport"/>
    <property type="evidence" value="ECO:0007669"/>
    <property type="project" value="UniProtKB-KW"/>
</dbReference>
<name>A0ABD0WI86_UMBPY</name>
<gene>
    <name evidence="10" type="ORF">UPYG_G00228280</name>
</gene>
<feature type="transmembrane region" description="Helical" evidence="8">
    <location>
        <begin position="223"/>
        <end position="246"/>
    </location>
</feature>
<dbReference type="PANTHER" id="PTHR14009:SF8">
    <property type="entry name" value="MITOCHONDRIAL PROTON_CALCIUM EXCHANGER PROTEIN"/>
    <property type="match status" value="1"/>
</dbReference>
<feature type="domain" description="Letm1 RBD" evidence="9">
    <location>
        <begin position="269"/>
        <end position="421"/>
    </location>
</feature>
<evidence type="ECO:0000256" key="3">
    <source>
        <dbReference type="ARBA" id="ARBA00022792"/>
    </source>
</evidence>
<reference evidence="10 11" key="1">
    <citation type="submission" date="2024-06" db="EMBL/GenBank/DDBJ databases">
        <authorList>
            <person name="Pan Q."/>
            <person name="Wen M."/>
            <person name="Jouanno E."/>
            <person name="Zahm M."/>
            <person name="Klopp C."/>
            <person name="Cabau C."/>
            <person name="Louis A."/>
            <person name="Berthelot C."/>
            <person name="Parey E."/>
            <person name="Roest Crollius H."/>
            <person name="Montfort J."/>
            <person name="Robinson-Rechavi M."/>
            <person name="Bouchez O."/>
            <person name="Lampietro C."/>
            <person name="Lopez Roques C."/>
            <person name="Donnadieu C."/>
            <person name="Postlethwait J."/>
            <person name="Bobe J."/>
            <person name="Verreycken H."/>
            <person name="Guiguen Y."/>
        </authorList>
    </citation>
    <scope>NUCLEOTIDE SEQUENCE [LARGE SCALE GENOMIC DNA]</scope>
    <source>
        <strain evidence="10">Up_M1</strain>
        <tissue evidence="10">Testis</tissue>
    </source>
</reference>
<keyword evidence="2 8" id="KW-0812">Transmembrane</keyword>
<protein>
    <recommendedName>
        <fullName evidence="9">Letm1 RBD domain-containing protein</fullName>
    </recommendedName>
</protein>
<organism evidence="10 11">
    <name type="scientific">Umbra pygmaea</name>
    <name type="common">Eastern mudminnow</name>
    <dbReference type="NCBI Taxonomy" id="75934"/>
    <lineage>
        <taxon>Eukaryota</taxon>
        <taxon>Metazoa</taxon>
        <taxon>Chordata</taxon>
        <taxon>Craniata</taxon>
        <taxon>Vertebrata</taxon>
        <taxon>Euteleostomi</taxon>
        <taxon>Actinopterygii</taxon>
        <taxon>Neopterygii</taxon>
        <taxon>Teleostei</taxon>
        <taxon>Protacanthopterygii</taxon>
        <taxon>Esociformes</taxon>
        <taxon>Umbridae</taxon>
        <taxon>Umbra</taxon>
    </lineage>
</organism>
<keyword evidence="4 8" id="KW-1133">Transmembrane helix</keyword>
<evidence type="ECO:0000256" key="8">
    <source>
        <dbReference type="SAM" id="Phobius"/>
    </source>
</evidence>
<dbReference type="PROSITE" id="PS51758">
    <property type="entry name" value="LETM1_RBD"/>
    <property type="match status" value="1"/>
</dbReference>
<dbReference type="GO" id="GO:0046872">
    <property type="term" value="F:metal ion binding"/>
    <property type="evidence" value="ECO:0007669"/>
    <property type="project" value="UniProtKB-KW"/>
</dbReference>
<dbReference type="Proteomes" id="UP001557470">
    <property type="component" value="Unassembled WGS sequence"/>
</dbReference>
<evidence type="ECO:0000259" key="9">
    <source>
        <dbReference type="PROSITE" id="PS51758"/>
    </source>
</evidence>
<evidence type="ECO:0000256" key="6">
    <source>
        <dbReference type="ARBA" id="ARBA00023136"/>
    </source>
</evidence>
<evidence type="ECO:0000313" key="11">
    <source>
        <dbReference type="Proteomes" id="UP001557470"/>
    </source>
</evidence>
<evidence type="ECO:0000256" key="1">
    <source>
        <dbReference type="ARBA" id="ARBA00004434"/>
    </source>
</evidence>
<keyword evidence="5 7" id="KW-0496">Mitochondrion</keyword>
<evidence type="ECO:0000256" key="5">
    <source>
        <dbReference type="ARBA" id="ARBA00023128"/>
    </source>
</evidence>
<evidence type="ECO:0000256" key="7">
    <source>
        <dbReference type="PROSITE-ProRule" id="PRU01094"/>
    </source>
</evidence>
<dbReference type="PANTHER" id="PTHR14009">
    <property type="entry name" value="LEUCINE ZIPPER-EF-HAND CONTAINING TRANSMEMBRANE PROTEIN"/>
    <property type="match status" value="1"/>
</dbReference>
<comment type="subcellular location">
    <subcellularLocation>
        <location evidence="1">Mitochondrion inner membrane</location>
        <topology evidence="1">Single-pass membrane protein</topology>
    </subcellularLocation>
</comment>
<dbReference type="Pfam" id="PF07766">
    <property type="entry name" value="LETM1_RBD"/>
    <property type="match status" value="1"/>
</dbReference>
<comment type="caution">
    <text evidence="10">The sequence shown here is derived from an EMBL/GenBank/DDBJ whole genome shotgun (WGS) entry which is preliminary data.</text>
</comment>
<dbReference type="InterPro" id="IPR033122">
    <property type="entry name" value="LETM1-like_RBD"/>
</dbReference>
<keyword evidence="6 8" id="KW-0472">Membrane</keyword>
<dbReference type="InterPro" id="IPR044202">
    <property type="entry name" value="LETM1/MDM38-like"/>
</dbReference>
<accession>A0ABD0WI86</accession>
<dbReference type="GO" id="GO:0005743">
    <property type="term" value="C:mitochondrial inner membrane"/>
    <property type="evidence" value="ECO:0007669"/>
    <property type="project" value="UniProtKB-SubCell"/>
</dbReference>
<evidence type="ECO:0000256" key="4">
    <source>
        <dbReference type="ARBA" id="ARBA00022989"/>
    </source>
</evidence>
<dbReference type="EMBL" id="JAGEUA010000007">
    <property type="protein sequence ID" value="KAL0969515.1"/>
    <property type="molecule type" value="Genomic_DNA"/>
</dbReference>
<evidence type="ECO:0000256" key="2">
    <source>
        <dbReference type="ARBA" id="ARBA00022692"/>
    </source>
</evidence>